<dbReference type="AlphaFoldDB" id="W7DQP4"/>
<reference evidence="1 2" key="1">
    <citation type="submission" date="2012-12" db="EMBL/GenBank/DDBJ databases">
        <title>Novel taxa of Listeriaceae from agricultural environments in the United States.</title>
        <authorList>
            <person name="den Bakker H.C."/>
            <person name="Allred A."/>
            <person name="Warchocki S."/>
            <person name="Wright E.M."/>
            <person name="Burrell A."/>
            <person name="Nightingale K.K."/>
            <person name="Kephart D."/>
            <person name="Wiedmann M."/>
        </authorList>
    </citation>
    <scope>NUCLEOTIDE SEQUENCE [LARGE SCALE GENOMIC DNA]</scope>
    <source>
        <strain evidence="1 2">FSL S10-1203</strain>
    </source>
</reference>
<protein>
    <recommendedName>
        <fullName evidence="3">Replication terminator protein</fullName>
    </recommendedName>
</protein>
<dbReference type="Proteomes" id="UP000019241">
    <property type="component" value="Unassembled WGS sequence"/>
</dbReference>
<dbReference type="RefSeq" id="WP_254259777.1">
    <property type="nucleotide sequence ID" value="NZ_AODM01000005.1"/>
</dbReference>
<dbReference type="EMBL" id="AODM01000005">
    <property type="protein sequence ID" value="EUJ64832.1"/>
    <property type="molecule type" value="Genomic_DNA"/>
</dbReference>
<sequence>MSKMKKSIDLQVSELANEAVQEKLTTEFGKVFDNIHDLNTKATDKRTVTVKLEFKPDDTRQVVSLTTSFTTKLADTEPVGTTVLTGKDISKRNNRGKRIEI</sequence>
<name>W7DQP4_9LIST</name>
<organism evidence="1 2">
    <name type="scientific">Listeria fleischmannii FSL S10-1203</name>
    <dbReference type="NCBI Taxonomy" id="1265822"/>
    <lineage>
        <taxon>Bacteria</taxon>
        <taxon>Bacillati</taxon>
        <taxon>Bacillota</taxon>
        <taxon>Bacilli</taxon>
        <taxon>Bacillales</taxon>
        <taxon>Listeriaceae</taxon>
        <taxon>Listeria</taxon>
    </lineage>
</organism>
<evidence type="ECO:0000313" key="2">
    <source>
        <dbReference type="Proteomes" id="UP000019241"/>
    </source>
</evidence>
<comment type="caution">
    <text evidence="1">The sequence shown here is derived from an EMBL/GenBank/DDBJ whole genome shotgun (WGS) entry which is preliminary data.</text>
</comment>
<evidence type="ECO:0008006" key="3">
    <source>
        <dbReference type="Google" id="ProtNLM"/>
    </source>
</evidence>
<gene>
    <name evidence="1" type="ORF">MCOL2_01495</name>
</gene>
<accession>W7DQP4</accession>
<evidence type="ECO:0000313" key="1">
    <source>
        <dbReference type="EMBL" id="EUJ64832.1"/>
    </source>
</evidence>
<dbReference type="PATRIC" id="fig|1265822.4.peg.303"/>
<proteinExistence type="predicted"/>